<dbReference type="Gene3D" id="1.10.10.60">
    <property type="entry name" value="Homeodomain-like"/>
    <property type="match status" value="1"/>
</dbReference>
<dbReference type="FunFam" id="1.10.10.60:FF:000141">
    <property type="entry name" value="TetR family transcriptional regulator"/>
    <property type="match status" value="1"/>
</dbReference>
<dbReference type="InterPro" id="IPR036271">
    <property type="entry name" value="Tet_transcr_reg_TetR-rel_C_sf"/>
</dbReference>
<evidence type="ECO:0000256" key="3">
    <source>
        <dbReference type="ARBA" id="ARBA00023163"/>
    </source>
</evidence>
<dbReference type="GO" id="GO:0003700">
    <property type="term" value="F:DNA-binding transcription factor activity"/>
    <property type="evidence" value="ECO:0007669"/>
    <property type="project" value="TreeGrafter"/>
</dbReference>
<gene>
    <name evidence="7" type="ORF">GCM10017577_36080</name>
</gene>
<dbReference type="InterPro" id="IPR001647">
    <property type="entry name" value="HTH_TetR"/>
</dbReference>
<dbReference type="GO" id="GO:0045892">
    <property type="term" value="P:negative regulation of DNA-templated transcription"/>
    <property type="evidence" value="ECO:0007669"/>
    <property type="project" value="UniProtKB-ARBA"/>
</dbReference>
<dbReference type="SUPFAM" id="SSF46689">
    <property type="entry name" value="Homeodomain-like"/>
    <property type="match status" value="1"/>
</dbReference>
<dbReference type="InterPro" id="IPR009057">
    <property type="entry name" value="Homeodomain-like_sf"/>
</dbReference>
<reference evidence="7" key="1">
    <citation type="journal article" date="2014" name="Int. J. Syst. Evol. Microbiol.">
        <title>Complete genome sequence of Corynebacterium casei LMG S-19264T (=DSM 44701T), isolated from a smear-ripened cheese.</title>
        <authorList>
            <consortium name="US DOE Joint Genome Institute (JGI-PGF)"/>
            <person name="Walter F."/>
            <person name="Albersmeier A."/>
            <person name="Kalinowski J."/>
            <person name="Ruckert C."/>
        </authorList>
    </citation>
    <scope>NUCLEOTIDE SEQUENCE</scope>
    <source>
        <strain evidence="7">VKM Ac-1069</strain>
    </source>
</reference>
<keyword evidence="3" id="KW-0804">Transcription</keyword>
<dbReference type="PANTHER" id="PTHR30055:SF234">
    <property type="entry name" value="HTH-TYPE TRANSCRIPTIONAL REGULATOR BETI"/>
    <property type="match status" value="1"/>
</dbReference>
<evidence type="ECO:0000313" key="7">
    <source>
        <dbReference type="EMBL" id="GLL12467.1"/>
    </source>
</evidence>
<dbReference type="PANTHER" id="PTHR30055">
    <property type="entry name" value="HTH-TYPE TRANSCRIPTIONAL REGULATOR RUTR"/>
    <property type="match status" value="1"/>
</dbReference>
<proteinExistence type="predicted"/>
<dbReference type="Proteomes" id="UP001143463">
    <property type="component" value="Unassembled WGS sequence"/>
</dbReference>
<name>A0A9W6L2E4_9PSEU</name>
<dbReference type="InterPro" id="IPR050109">
    <property type="entry name" value="HTH-type_TetR-like_transc_reg"/>
</dbReference>
<evidence type="ECO:0000256" key="2">
    <source>
        <dbReference type="ARBA" id="ARBA00023125"/>
    </source>
</evidence>
<dbReference type="PROSITE" id="PS50977">
    <property type="entry name" value="HTH_TETR_2"/>
    <property type="match status" value="1"/>
</dbReference>
<dbReference type="EMBL" id="BSFQ01000014">
    <property type="protein sequence ID" value="GLL12467.1"/>
    <property type="molecule type" value="Genomic_DNA"/>
</dbReference>
<dbReference type="SUPFAM" id="SSF48498">
    <property type="entry name" value="Tetracyclin repressor-like, C-terminal domain"/>
    <property type="match status" value="1"/>
</dbReference>
<keyword evidence="8" id="KW-1185">Reference proteome</keyword>
<reference evidence="7" key="2">
    <citation type="submission" date="2023-01" db="EMBL/GenBank/DDBJ databases">
        <authorList>
            <person name="Sun Q."/>
            <person name="Evtushenko L."/>
        </authorList>
    </citation>
    <scope>NUCLEOTIDE SEQUENCE</scope>
    <source>
        <strain evidence="7">VKM Ac-1069</strain>
    </source>
</reference>
<keyword evidence="1" id="KW-0805">Transcription regulation</keyword>
<evidence type="ECO:0000313" key="8">
    <source>
        <dbReference type="Proteomes" id="UP001143463"/>
    </source>
</evidence>
<evidence type="ECO:0000256" key="4">
    <source>
        <dbReference type="PROSITE-ProRule" id="PRU00335"/>
    </source>
</evidence>
<organism evidence="7 8">
    <name type="scientific">Pseudonocardia halophobica</name>
    <dbReference type="NCBI Taxonomy" id="29401"/>
    <lineage>
        <taxon>Bacteria</taxon>
        <taxon>Bacillati</taxon>
        <taxon>Actinomycetota</taxon>
        <taxon>Actinomycetes</taxon>
        <taxon>Pseudonocardiales</taxon>
        <taxon>Pseudonocardiaceae</taxon>
        <taxon>Pseudonocardia</taxon>
    </lineage>
</organism>
<dbReference type="Pfam" id="PF00440">
    <property type="entry name" value="TetR_N"/>
    <property type="match status" value="1"/>
</dbReference>
<evidence type="ECO:0000259" key="6">
    <source>
        <dbReference type="PROSITE" id="PS50977"/>
    </source>
</evidence>
<sequence length="238" mass="26730">MASRGGSTRGRRVTGASDPQQQRRESGPQTDKGQQRRDQLLEAAHTVFERKGFVDARVADIVAEARVAQGTFYSYFDSKDTIFREVCEIVVERMMADVAAATVVPREASMRERIRAGLRGYIEVYRENARMIALMEQVGTFTPEMRETRLHVREAWLAQLERVLKRQQADGIADPTLDPFMTVQVLGAMADHTCYVWLSLGKPFEEEDVLESLTTVWARTIGVDDSTSWRTAAGTAPA</sequence>
<keyword evidence="2 4" id="KW-0238">DNA-binding</keyword>
<dbReference type="AlphaFoldDB" id="A0A9W6L2E4"/>
<dbReference type="Gene3D" id="1.10.357.10">
    <property type="entry name" value="Tetracycline Repressor, domain 2"/>
    <property type="match status" value="1"/>
</dbReference>
<feature type="region of interest" description="Disordered" evidence="5">
    <location>
        <begin position="1"/>
        <end position="37"/>
    </location>
</feature>
<evidence type="ECO:0000256" key="5">
    <source>
        <dbReference type="SAM" id="MobiDB-lite"/>
    </source>
</evidence>
<accession>A0A9W6L2E4</accession>
<comment type="caution">
    <text evidence="7">The sequence shown here is derived from an EMBL/GenBank/DDBJ whole genome shotgun (WGS) entry which is preliminary data.</text>
</comment>
<protein>
    <recommendedName>
        <fullName evidence="6">HTH tetR-type domain-containing protein</fullName>
    </recommendedName>
</protein>
<feature type="DNA-binding region" description="H-T-H motif" evidence="4">
    <location>
        <begin position="57"/>
        <end position="76"/>
    </location>
</feature>
<evidence type="ECO:0000256" key="1">
    <source>
        <dbReference type="ARBA" id="ARBA00023015"/>
    </source>
</evidence>
<dbReference type="PRINTS" id="PR00455">
    <property type="entry name" value="HTHTETR"/>
</dbReference>
<dbReference type="RefSeq" id="WP_063739799.1">
    <property type="nucleotide sequence ID" value="NZ_BAAAUZ010000029.1"/>
</dbReference>
<feature type="domain" description="HTH tetR-type" evidence="6">
    <location>
        <begin position="34"/>
        <end position="94"/>
    </location>
</feature>
<dbReference type="GO" id="GO:0000976">
    <property type="term" value="F:transcription cis-regulatory region binding"/>
    <property type="evidence" value="ECO:0007669"/>
    <property type="project" value="TreeGrafter"/>
</dbReference>